<sequence length="160" mass="18099">MAQDHETSPTSNRILEVQTRVFDLTTATFVAKANNSGSSPTYHNFLSLSTGRKKKKRDERNHLCARNLRPNFSSADSFTASDSWYAALIVRKKKLHRKRSSFPRRRLRAIERGHVYESEVPTYQFRKKEPAGVFEPSTAAENGKEGPGGLSTNASETLRR</sequence>
<feature type="compositionally biased region" description="Polar residues" evidence="1">
    <location>
        <begin position="150"/>
        <end position="160"/>
    </location>
</feature>
<reference evidence="2 3" key="1">
    <citation type="submission" date="2023-08" db="EMBL/GenBank/DDBJ databases">
        <title>A Necator americanus chromosomal reference genome.</title>
        <authorList>
            <person name="Ilik V."/>
            <person name="Petrzelkova K.J."/>
            <person name="Pardy F."/>
            <person name="Fuh T."/>
            <person name="Niatou-Singa F.S."/>
            <person name="Gouil Q."/>
            <person name="Baker L."/>
            <person name="Ritchie M.E."/>
            <person name="Jex A.R."/>
            <person name="Gazzola D."/>
            <person name="Li H."/>
            <person name="Toshio Fujiwara R."/>
            <person name="Zhan B."/>
            <person name="Aroian R.V."/>
            <person name="Pafco B."/>
            <person name="Schwarz E.M."/>
        </authorList>
    </citation>
    <scope>NUCLEOTIDE SEQUENCE [LARGE SCALE GENOMIC DNA]</scope>
    <source>
        <strain evidence="2 3">Aroian</strain>
        <tissue evidence="2">Whole animal</tissue>
    </source>
</reference>
<evidence type="ECO:0000313" key="2">
    <source>
        <dbReference type="EMBL" id="KAK6744503.1"/>
    </source>
</evidence>
<organism evidence="2 3">
    <name type="scientific">Necator americanus</name>
    <name type="common">Human hookworm</name>
    <dbReference type="NCBI Taxonomy" id="51031"/>
    <lineage>
        <taxon>Eukaryota</taxon>
        <taxon>Metazoa</taxon>
        <taxon>Ecdysozoa</taxon>
        <taxon>Nematoda</taxon>
        <taxon>Chromadorea</taxon>
        <taxon>Rhabditida</taxon>
        <taxon>Rhabditina</taxon>
        <taxon>Rhabditomorpha</taxon>
        <taxon>Strongyloidea</taxon>
        <taxon>Ancylostomatidae</taxon>
        <taxon>Bunostominae</taxon>
        <taxon>Necator</taxon>
    </lineage>
</organism>
<comment type="caution">
    <text evidence="2">The sequence shown here is derived from an EMBL/GenBank/DDBJ whole genome shotgun (WGS) entry which is preliminary data.</text>
</comment>
<dbReference type="EMBL" id="JAVFWL010000003">
    <property type="protein sequence ID" value="KAK6744503.1"/>
    <property type="molecule type" value="Genomic_DNA"/>
</dbReference>
<gene>
    <name evidence="2" type="primary">Necator_chrIII.g12072</name>
    <name evidence="2" type="ORF">RB195_011306</name>
</gene>
<evidence type="ECO:0000256" key="1">
    <source>
        <dbReference type="SAM" id="MobiDB-lite"/>
    </source>
</evidence>
<accession>A0ABR1D3M2</accession>
<protein>
    <submittedName>
        <fullName evidence="2">Uncharacterized protein</fullName>
    </submittedName>
</protein>
<feature type="region of interest" description="Disordered" evidence="1">
    <location>
        <begin position="127"/>
        <end position="160"/>
    </location>
</feature>
<keyword evidence="3" id="KW-1185">Reference proteome</keyword>
<name>A0ABR1D3M2_NECAM</name>
<evidence type="ECO:0000313" key="3">
    <source>
        <dbReference type="Proteomes" id="UP001303046"/>
    </source>
</evidence>
<proteinExistence type="predicted"/>
<dbReference type="Proteomes" id="UP001303046">
    <property type="component" value="Unassembled WGS sequence"/>
</dbReference>